<organism evidence="1 2">
    <name type="scientific">Agaricicola taiwanensis</name>
    <dbReference type="NCBI Taxonomy" id="591372"/>
    <lineage>
        <taxon>Bacteria</taxon>
        <taxon>Pseudomonadati</taxon>
        <taxon>Pseudomonadota</taxon>
        <taxon>Alphaproteobacteria</taxon>
        <taxon>Rhodobacterales</taxon>
        <taxon>Paracoccaceae</taxon>
        <taxon>Agaricicola</taxon>
    </lineage>
</organism>
<dbReference type="InterPro" id="IPR005335">
    <property type="entry name" value="Terminase_ssu"/>
</dbReference>
<dbReference type="AlphaFoldDB" id="A0A8J2YN90"/>
<dbReference type="GO" id="GO:0051276">
    <property type="term" value="P:chromosome organization"/>
    <property type="evidence" value="ECO:0007669"/>
    <property type="project" value="InterPro"/>
</dbReference>
<dbReference type="Proteomes" id="UP000602745">
    <property type="component" value="Unassembled WGS sequence"/>
</dbReference>
<sequence>MPPLDHPRHERFAQLVALGKPVVQAYGDAGYRPDTSNSSKLKAREEVGARIAELTAEGAARAEVDITRVLTELMRLATSDLRQAFDAEGNLKDPSQWDDDFAASIASIEVVSRAAKADESGKRGVEYVHKIKTWDKISALDKIARHLGLYNDSLNLNVTDDLAARLARAKARAGGPG</sequence>
<evidence type="ECO:0000313" key="1">
    <source>
        <dbReference type="EMBL" id="GGE55648.1"/>
    </source>
</evidence>
<reference evidence="1" key="1">
    <citation type="journal article" date="2014" name="Int. J. Syst. Evol. Microbiol.">
        <title>Complete genome sequence of Corynebacterium casei LMG S-19264T (=DSM 44701T), isolated from a smear-ripened cheese.</title>
        <authorList>
            <consortium name="US DOE Joint Genome Institute (JGI-PGF)"/>
            <person name="Walter F."/>
            <person name="Albersmeier A."/>
            <person name="Kalinowski J."/>
            <person name="Ruckert C."/>
        </authorList>
    </citation>
    <scope>NUCLEOTIDE SEQUENCE</scope>
    <source>
        <strain evidence="1">CCM 7684</strain>
    </source>
</reference>
<gene>
    <name evidence="1" type="ORF">GCM10007276_35880</name>
</gene>
<evidence type="ECO:0000313" key="2">
    <source>
        <dbReference type="Proteomes" id="UP000602745"/>
    </source>
</evidence>
<dbReference type="Pfam" id="PF03592">
    <property type="entry name" value="Terminase_2"/>
    <property type="match status" value="1"/>
</dbReference>
<dbReference type="EMBL" id="BMCP01000013">
    <property type="protein sequence ID" value="GGE55648.1"/>
    <property type="molecule type" value="Genomic_DNA"/>
</dbReference>
<dbReference type="RefSeq" id="WP_188411288.1">
    <property type="nucleotide sequence ID" value="NZ_BMCP01000013.1"/>
</dbReference>
<comment type="caution">
    <text evidence="1">The sequence shown here is derived from an EMBL/GenBank/DDBJ whole genome shotgun (WGS) entry which is preliminary data.</text>
</comment>
<protein>
    <submittedName>
        <fullName evidence="1">Phage terminase small subunit</fullName>
    </submittedName>
</protein>
<accession>A0A8J2YN90</accession>
<reference evidence="1" key="2">
    <citation type="submission" date="2020-09" db="EMBL/GenBank/DDBJ databases">
        <authorList>
            <person name="Sun Q."/>
            <person name="Sedlacek I."/>
        </authorList>
    </citation>
    <scope>NUCLEOTIDE SEQUENCE</scope>
    <source>
        <strain evidence="1">CCM 7684</strain>
    </source>
</reference>
<keyword evidence="2" id="KW-1185">Reference proteome</keyword>
<name>A0A8J2YN90_9RHOB</name>
<proteinExistence type="predicted"/>